<dbReference type="EMBL" id="CYKH01001133">
    <property type="protein sequence ID" value="CUG84877.1"/>
    <property type="molecule type" value="Genomic_DNA"/>
</dbReference>
<feature type="compositionally biased region" description="Polar residues" evidence="1">
    <location>
        <begin position="240"/>
        <end position="260"/>
    </location>
</feature>
<name>A0A0S4J9F6_BODSA</name>
<feature type="region of interest" description="Disordered" evidence="1">
    <location>
        <begin position="238"/>
        <end position="260"/>
    </location>
</feature>
<reference evidence="3" key="1">
    <citation type="submission" date="2015-09" db="EMBL/GenBank/DDBJ databases">
        <authorList>
            <consortium name="Pathogen Informatics"/>
        </authorList>
    </citation>
    <scope>NUCLEOTIDE SEQUENCE [LARGE SCALE GENOMIC DNA]</scope>
    <source>
        <strain evidence="3">Lake Konstanz</strain>
    </source>
</reference>
<evidence type="ECO:0000313" key="2">
    <source>
        <dbReference type="EMBL" id="CUG84877.1"/>
    </source>
</evidence>
<evidence type="ECO:0000313" key="3">
    <source>
        <dbReference type="Proteomes" id="UP000051952"/>
    </source>
</evidence>
<organism evidence="2 3">
    <name type="scientific">Bodo saltans</name>
    <name type="common">Flagellated protozoan</name>
    <dbReference type="NCBI Taxonomy" id="75058"/>
    <lineage>
        <taxon>Eukaryota</taxon>
        <taxon>Discoba</taxon>
        <taxon>Euglenozoa</taxon>
        <taxon>Kinetoplastea</taxon>
        <taxon>Metakinetoplastina</taxon>
        <taxon>Eubodonida</taxon>
        <taxon>Bodonidae</taxon>
        <taxon>Bodo</taxon>
    </lineage>
</organism>
<dbReference type="CDD" id="cd23713">
    <property type="entry name" value="RESC19"/>
    <property type="match status" value="1"/>
</dbReference>
<dbReference type="AlphaFoldDB" id="A0A0S4J9F6"/>
<dbReference type="Proteomes" id="UP000051952">
    <property type="component" value="Unassembled WGS sequence"/>
</dbReference>
<sequence length="260" mass="28077">MFFLSRRLKCSEFASSSAAATASSAAFHSNWVGGTSLSPPAVLDAVRKDPNQTAAYYATRYFGGPQQTSLVNFVLWSELKKFGQVLVERPHGPSGEAHWVPMAFRPVRTRVQRHNDDDVDLSVLSHAPPPEPATQQQSSDDSTVALVRTDDLFASGSAPLPDDPVEAITLRLGPLIRSIVAAFPDKDLPFYLRQITDEQDKALAPVVFKQLRLTGMLSRSRSEGQVGAFVWRVVPGSSGNGSSTAWGSTQASVTSSSWGS</sequence>
<accession>A0A0S4J9F6</accession>
<proteinExistence type="predicted"/>
<keyword evidence="3" id="KW-1185">Reference proteome</keyword>
<dbReference type="VEuPathDB" id="TriTrypDB:BSAL_89060"/>
<dbReference type="OMA" id="PRWYPLF"/>
<gene>
    <name evidence="2" type="ORF">BSAL_89060</name>
</gene>
<evidence type="ECO:0000256" key="1">
    <source>
        <dbReference type="SAM" id="MobiDB-lite"/>
    </source>
</evidence>
<protein>
    <submittedName>
        <fullName evidence="2">Uncharacterized protein</fullName>
    </submittedName>
</protein>
<feature type="region of interest" description="Disordered" evidence="1">
    <location>
        <begin position="120"/>
        <end position="142"/>
    </location>
</feature>
<dbReference type="OrthoDB" id="277304at2759"/>
<feature type="compositionally biased region" description="Polar residues" evidence="1">
    <location>
        <begin position="133"/>
        <end position="142"/>
    </location>
</feature>